<organism evidence="1 2">
    <name type="scientific">Undibacterium flavidum</name>
    <dbReference type="NCBI Taxonomy" id="2762297"/>
    <lineage>
        <taxon>Bacteria</taxon>
        <taxon>Pseudomonadati</taxon>
        <taxon>Pseudomonadota</taxon>
        <taxon>Betaproteobacteria</taxon>
        <taxon>Burkholderiales</taxon>
        <taxon>Oxalobacteraceae</taxon>
        <taxon>Undibacterium</taxon>
    </lineage>
</organism>
<dbReference type="NCBIfam" id="TIGR01965">
    <property type="entry name" value="VCBS_repeat"/>
    <property type="match status" value="1"/>
</dbReference>
<dbReference type="InterPro" id="IPR010221">
    <property type="entry name" value="VCBS_dom"/>
</dbReference>
<dbReference type="RefSeq" id="WP_186944257.1">
    <property type="nucleotide sequence ID" value="NZ_JACOGA010000053.1"/>
</dbReference>
<keyword evidence="2" id="KW-1185">Reference proteome</keyword>
<feature type="non-terminal residue" evidence="1">
    <location>
        <position position="138"/>
    </location>
</feature>
<feature type="non-terminal residue" evidence="1">
    <location>
        <position position="1"/>
    </location>
</feature>
<name>A0ABR6YHS5_9BURK</name>
<evidence type="ECO:0000313" key="1">
    <source>
        <dbReference type="EMBL" id="MBC3876135.1"/>
    </source>
</evidence>
<dbReference type="Pfam" id="PF17963">
    <property type="entry name" value="Big_9"/>
    <property type="match status" value="1"/>
</dbReference>
<comment type="caution">
    <text evidence="1">The sequence shown here is derived from an EMBL/GenBank/DDBJ whole genome shotgun (WGS) entry which is preliminary data.</text>
</comment>
<sequence length="138" mass="14089">VDSFSYVVNDGTVDSNEATVSLTVAAVNDAPTLSNQAVTLAEDSTITILPFVTAADIDGDVLTARIVTQPAHGTITINANGGFTYTPAANYNGVDSFSYVVNDGTVDSNEATVSLTVAAVNDAPTLSNQAVTLAEDST</sequence>
<dbReference type="EMBL" id="JACOGA010000053">
    <property type="protein sequence ID" value="MBC3876135.1"/>
    <property type="molecule type" value="Genomic_DNA"/>
</dbReference>
<evidence type="ECO:0000313" key="2">
    <source>
        <dbReference type="Proteomes" id="UP000624279"/>
    </source>
</evidence>
<gene>
    <name evidence="1" type="ORF">H8K55_21315</name>
</gene>
<accession>A0ABR6YHS5</accession>
<dbReference type="Gene3D" id="2.60.40.3440">
    <property type="match status" value="1"/>
</dbReference>
<dbReference type="NCBIfam" id="NF012211">
    <property type="entry name" value="tand_rpt_95"/>
    <property type="match status" value="1"/>
</dbReference>
<dbReference type="Proteomes" id="UP000624279">
    <property type="component" value="Unassembled WGS sequence"/>
</dbReference>
<reference evidence="1 2" key="1">
    <citation type="submission" date="2020-08" db="EMBL/GenBank/DDBJ databases">
        <title>Novel species isolated from subtropical streams in China.</title>
        <authorList>
            <person name="Lu H."/>
        </authorList>
    </citation>
    <scope>NUCLEOTIDE SEQUENCE [LARGE SCALE GENOMIC DNA]</scope>
    <source>
        <strain evidence="1 2">LX15W</strain>
    </source>
</reference>
<proteinExistence type="predicted"/>
<protein>
    <submittedName>
        <fullName evidence="1">Tandem-95 repeat protein</fullName>
    </submittedName>
</protein>